<name>A0A1J3CDH9_NOCCA</name>
<keyword evidence="5" id="KW-0804">Transcription</keyword>
<feature type="domain" description="HTH myb-type" evidence="9">
    <location>
        <begin position="136"/>
        <end position="186"/>
    </location>
</feature>
<dbReference type="InterPro" id="IPR001005">
    <property type="entry name" value="SANT/Myb"/>
</dbReference>
<dbReference type="SMART" id="SM00717">
    <property type="entry name" value="SANT"/>
    <property type="match status" value="2"/>
</dbReference>
<evidence type="ECO:0000256" key="6">
    <source>
        <dbReference type="ARBA" id="ARBA00023242"/>
    </source>
</evidence>
<dbReference type="AlphaFoldDB" id="A0A1J3CDH9"/>
<keyword evidence="6" id="KW-0539">Nucleus</keyword>
<dbReference type="PROSITE" id="PS51294">
    <property type="entry name" value="HTH_MYB"/>
    <property type="match status" value="2"/>
</dbReference>
<dbReference type="Pfam" id="PF13921">
    <property type="entry name" value="Myb_DNA-bind_6"/>
    <property type="match status" value="1"/>
</dbReference>
<dbReference type="Gene3D" id="1.10.10.60">
    <property type="entry name" value="Homeodomain-like"/>
    <property type="match status" value="2"/>
</dbReference>
<evidence type="ECO:0000259" key="9">
    <source>
        <dbReference type="PROSITE" id="PS51294"/>
    </source>
</evidence>
<dbReference type="EMBL" id="GEVI01027682">
    <property type="protein sequence ID" value="JAU04638.1"/>
    <property type="molecule type" value="Transcribed_RNA"/>
</dbReference>
<keyword evidence="3" id="KW-0805">Transcription regulation</keyword>
<evidence type="ECO:0000256" key="1">
    <source>
        <dbReference type="ARBA" id="ARBA00004123"/>
    </source>
</evidence>
<dbReference type="PANTHER" id="PTHR45614:SF259">
    <property type="entry name" value="MYB DOMAIN PROTEIN 89-RELATED"/>
    <property type="match status" value="1"/>
</dbReference>
<evidence type="ECO:0000256" key="2">
    <source>
        <dbReference type="ARBA" id="ARBA00022737"/>
    </source>
</evidence>
<protein>
    <submittedName>
        <fullName evidence="10">Transcription factor MYB44</fullName>
    </submittedName>
</protein>
<feature type="region of interest" description="Disordered" evidence="7">
    <location>
        <begin position="184"/>
        <end position="206"/>
    </location>
</feature>
<dbReference type="InterPro" id="IPR050560">
    <property type="entry name" value="MYB_TF"/>
</dbReference>
<feature type="compositionally biased region" description="Low complexity" evidence="7">
    <location>
        <begin position="26"/>
        <end position="40"/>
    </location>
</feature>
<evidence type="ECO:0000256" key="5">
    <source>
        <dbReference type="ARBA" id="ARBA00023163"/>
    </source>
</evidence>
<keyword evidence="2" id="KW-0677">Repeat</keyword>
<sequence>MIPNLLEKDLRGNESINGSRRFVEANNFGSSPNSHSNFSHSRNHPHNKSISVLESEDEHEKEREENENSFKRRGKNGIKTKVCSRGHWRPTEDAKLKELVAQFGPQNWNLIAHHLLGRSGKSCRLRWFNQLDPRINKRAFTEEEEFRLLTAHRAYGNKWALISRLFLGRTDNAVKNHWHVIMARRTRESQRQRQQPSQVPSGNAEMTVSSSCRYIHGEFFGIVAMGASVNDEEDDDDDGSAVSTCTTELSLTLPPPAQQPGFLSYDCTLASGKDGQCAQRAEVNGKYGKKMDHQSHHTITVSERKVEMKMLKSGFYFFDFLGVGAS</sequence>
<organism evidence="10">
    <name type="scientific">Noccaea caerulescens</name>
    <name type="common">Alpine penny-cress</name>
    <name type="synonym">Thlaspi caerulescens</name>
    <dbReference type="NCBI Taxonomy" id="107243"/>
    <lineage>
        <taxon>Eukaryota</taxon>
        <taxon>Viridiplantae</taxon>
        <taxon>Streptophyta</taxon>
        <taxon>Embryophyta</taxon>
        <taxon>Tracheophyta</taxon>
        <taxon>Spermatophyta</taxon>
        <taxon>Magnoliopsida</taxon>
        <taxon>eudicotyledons</taxon>
        <taxon>Gunneridae</taxon>
        <taxon>Pentapetalae</taxon>
        <taxon>rosids</taxon>
        <taxon>malvids</taxon>
        <taxon>Brassicales</taxon>
        <taxon>Brassicaceae</taxon>
        <taxon>Coluteocarpeae</taxon>
        <taxon>Noccaea</taxon>
    </lineage>
</organism>
<dbReference type="SUPFAM" id="SSF46689">
    <property type="entry name" value="Homeodomain-like"/>
    <property type="match status" value="1"/>
</dbReference>
<accession>A0A1J3CDH9</accession>
<dbReference type="GO" id="GO:0005634">
    <property type="term" value="C:nucleus"/>
    <property type="evidence" value="ECO:0007669"/>
    <property type="project" value="UniProtKB-SubCell"/>
</dbReference>
<dbReference type="InterPro" id="IPR009057">
    <property type="entry name" value="Homeodomain-like_sf"/>
</dbReference>
<reference evidence="10" key="1">
    <citation type="submission" date="2016-07" db="EMBL/GenBank/DDBJ databases">
        <title>De novo transcriptome assembly of four accessions of the metal hyperaccumulator plant Noccaea caerulescens.</title>
        <authorList>
            <person name="Blande D."/>
            <person name="Halimaa P."/>
            <person name="Tervahauta A.I."/>
            <person name="Aarts M.G."/>
            <person name="Karenlampi S.O."/>
        </authorList>
    </citation>
    <scope>NUCLEOTIDE SEQUENCE</scope>
</reference>
<proteinExistence type="predicted"/>
<feature type="domain" description="Myb-like" evidence="8">
    <location>
        <begin position="85"/>
        <end position="131"/>
    </location>
</feature>
<dbReference type="PROSITE" id="PS50090">
    <property type="entry name" value="MYB_LIKE"/>
    <property type="match status" value="2"/>
</dbReference>
<dbReference type="PANTHER" id="PTHR45614">
    <property type="entry name" value="MYB PROTEIN-RELATED"/>
    <property type="match status" value="1"/>
</dbReference>
<keyword evidence="4" id="KW-0238">DNA-binding</keyword>
<dbReference type="GO" id="GO:0000978">
    <property type="term" value="F:RNA polymerase II cis-regulatory region sequence-specific DNA binding"/>
    <property type="evidence" value="ECO:0007669"/>
    <property type="project" value="TreeGrafter"/>
</dbReference>
<feature type="region of interest" description="Disordered" evidence="7">
    <location>
        <begin position="23"/>
        <end position="73"/>
    </location>
</feature>
<comment type="subcellular location">
    <subcellularLocation>
        <location evidence="1">Nucleus</location>
    </subcellularLocation>
</comment>
<evidence type="ECO:0000259" key="8">
    <source>
        <dbReference type="PROSITE" id="PS50090"/>
    </source>
</evidence>
<feature type="compositionally biased region" description="Basic and acidic residues" evidence="7">
    <location>
        <begin position="58"/>
        <end position="70"/>
    </location>
</feature>
<dbReference type="FunFam" id="1.10.10.60:FF:000060">
    <property type="entry name" value="MYB transcription factor"/>
    <property type="match status" value="1"/>
</dbReference>
<evidence type="ECO:0000256" key="7">
    <source>
        <dbReference type="SAM" id="MobiDB-lite"/>
    </source>
</evidence>
<feature type="domain" description="HTH myb-type" evidence="9">
    <location>
        <begin position="80"/>
        <end position="135"/>
    </location>
</feature>
<dbReference type="GO" id="GO:0000981">
    <property type="term" value="F:DNA-binding transcription factor activity, RNA polymerase II-specific"/>
    <property type="evidence" value="ECO:0007669"/>
    <property type="project" value="TreeGrafter"/>
</dbReference>
<evidence type="ECO:0000256" key="3">
    <source>
        <dbReference type="ARBA" id="ARBA00023015"/>
    </source>
</evidence>
<evidence type="ECO:0000313" key="10">
    <source>
        <dbReference type="EMBL" id="JAU04638.1"/>
    </source>
</evidence>
<evidence type="ECO:0000256" key="4">
    <source>
        <dbReference type="ARBA" id="ARBA00023125"/>
    </source>
</evidence>
<dbReference type="CDD" id="cd00167">
    <property type="entry name" value="SANT"/>
    <property type="match status" value="2"/>
</dbReference>
<feature type="domain" description="Myb-like" evidence="8">
    <location>
        <begin position="132"/>
        <end position="182"/>
    </location>
</feature>
<dbReference type="InterPro" id="IPR017930">
    <property type="entry name" value="Myb_dom"/>
</dbReference>
<gene>
    <name evidence="10" type="ORF">GA_TR19180_c0_g1_i1_g.61461</name>
</gene>